<reference evidence="1 2" key="1">
    <citation type="submission" date="2024-09" db="EMBL/GenBank/DDBJ databases">
        <authorList>
            <person name="Sun Q."/>
            <person name="Mori K."/>
        </authorList>
    </citation>
    <scope>NUCLEOTIDE SEQUENCE [LARGE SCALE GENOMIC DNA]</scope>
    <source>
        <strain evidence="1 2">JCM 3324</strain>
    </source>
</reference>
<name>A0ABV5NCS1_9ACTN</name>
<dbReference type="Proteomes" id="UP001589568">
    <property type="component" value="Unassembled WGS sequence"/>
</dbReference>
<organism evidence="1 2">
    <name type="scientific">Nonomuraea salmonea</name>
    <dbReference type="NCBI Taxonomy" id="46181"/>
    <lineage>
        <taxon>Bacteria</taxon>
        <taxon>Bacillati</taxon>
        <taxon>Actinomycetota</taxon>
        <taxon>Actinomycetes</taxon>
        <taxon>Streptosporangiales</taxon>
        <taxon>Streptosporangiaceae</taxon>
        <taxon>Nonomuraea</taxon>
    </lineage>
</organism>
<protein>
    <submittedName>
        <fullName evidence="1">Uncharacterized protein</fullName>
    </submittedName>
</protein>
<evidence type="ECO:0000313" key="2">
    <source>
        <dbReference type="Proteomes" id="UP001589568"/>
    </source>
</evidence>
<keyword evidence="2" id="KW-1185">Reference proteome</keyword>
<dbReference type="RefSeq" id="WP_345388634.1">
    <property type="nucleotide sequence ID" value="NZ_BAAAXS010000001.1"/>
</dbReference>
<sequence length="79" mass="8557">MIGGDGIDDAALDKILSLQLKVAGGSTNCMVVASNLDRNGDFTRTERVEEWIRNGDNEFIVRSMDGGPSRCTIEPVAAW</sequence>
<gene>
    <name evidence="1" type="ORF">ACFFR3_01190</name>
</gene>
<comment type="caution">
    <text evidence="1">The sequence shown here is derived from an EMBL/GenBank/DDBJ whole genome shotgun (WGS) entry which is preliminary data.</text>
</comment>
<evidence type="ECO:0000313" key="1">
    <source>
        <dbReference type="EMBL" id="MFB9468098.1"/>
    </source>
</evidence>
<dbReference type="EMBL" id="JBHMCF010000002">
    <property type="protein sequence ID" value="MFB9468098.1"/>
    <property type="molecule type" value="Genomic_DNA"/>
</dbReference>
<proteinExistence type="predicted"/>
<accession>A0ABV5NCS1</accession>